<dbReference type="PANTHER" id="PTHR43673">
    <property type="entry name" value="NAD(P)H NITROREDUCTASE YDGI-RELATED"/>
    <property type="match status" value="1"/>
</dbReference>
<proteinExistence type="inferred from homology"/>
<evidence type="ECO:0000256" key="1">
    <source>
        <dbReference type="ARBA" id="ARBA00007118"/>
    </source>
</evidence>
<dbReference type="EMBL" id="CP157940">
    <property type="protein sequence ID" value="XBS54835.1"/>
    <property type="molecule type" value="Genomic_DNA"/>
</dbReference>
<protein>
    <submittedName>
        <fullName evidence="4">Nitroreductase family protein</fullName>
    </submittedName>
</protein>
<dbReference type="AlphaFoldDB" id="A0AAU7PRH6"/>
<evidence type="ECO:0000256" key="2">
    <source>
        <dbReference type="ARBA" id="ARBA00023002"/>
    </source>
</evidence>
<dbReference type="Gene3D" id="3.40.109.10">
    <property type="entry name" value="NADH Oxidase"/>
    <property type="match status" value="1"/>
</dbReference>
<evidence type="ECO:0000259" key="3">
    <source>
        <dbReference type="Pfam" id="PF00881"/>
    </source>
</evidence>
<feature type="domain" description="Nitroreductase" evidence="3">
    <location>
        <begin position="6"/>
        <end position="58"/>
    </location>
</feature>
<dbReference type="RefSeq" id="WP_349947523.1">
    <property type="nucleotide sequence ID" value="NZ_CP157940.1"/>
</dbReference>
<gene>
    <name evidence="4" type="ORF">ABFV83_03310</name>
</gene>
<dbReference type="GO" id="GO:0016491">
    <property type="term" value="F:oxidoreductase activity"/>
    <property type="evidence" value="ECO:0007669"/>
    <property type="project" value="UniProtKB-KW"/>
</dbReference>
<dbReference type="Pfam" id="PF00881">
    <property type="entry name" value="Nitroreductase"/>
    <property type="match status" value="2"/>
</dbReference>
<organism evidence="4">
    <name type="scientific">Lacrimispora sp. BS-2</name>
    <dbReference type="NCBI Taxonomy" id="3151850"/>
    <lineage>
        <taxon>Bacteria</taxon>
        <taxon>Bacillati</taxon>
        <taxon>Bacillota</taxon>
        <taxon>Clostridia</taxon>
        <taxon>Lachnospirales</taxon>
        <taxon>Lachnospiraceae</taxon>
        <taxon>Lacrimispora</taxon>
    </lineage>
</organism>
<sequence length="173" mass="19845">MLFNLLKSRRSIRKFQTREVEKEKMDVILKSALLSPSSKSIRPWQFIAVTDRELIQRLSLCREPASKFLAGAPFAIVVIADKDSSDVWVEDASIAATMIQLAAQDLSLGSCWIQVRERFHTGQETAGEYIREVLEIPEQYSVECMIAIGYPAEEKKPYEEDALPYQKLHYNKF</sequence>
<dbReference type="CDD" id="cd02151">
    <property type="entry name" value="nitroreductase"/>
    <property type="match status" value="1"/>
</dbReference>
<dbReference type="SUPFAM" id="SSF55469">
    <property type="entry name" value="FMN-dependent nitroreductase-like"/>
    <property type="match status" value="1"/>
</dbReference>
<comment type="similarity">
    <text evidence="1">Belongs to the nitroreductase family.</text>
</comment>
<feature type="domain" description="Nitroreductase" evidence="3">
    <location>
        <begin position="65"/>
        <end position="150"/>
    </location>
</feature>
<dbReference type="InterPro" id="IPR029479">
    <property type="entry name" value="Nitroreductase"/>
</dbReference>
<name>A0AAU7PRH6_9FIRM</name>
<keyword evidence="2" id="KW-0560">Oxidoreductase</keyword>
<accession>A0AAU7PRH6</accession>
<dbReference type="PANTHER" id="PTHR43673:SF10">
    <property type="entry name" value="NADH DEHYDROGENASE_NAD(P)H NITROREDUCTASE XCC3605-RELATED"/>
    <property type="match status" value="1"/>
</dbReference>
<reference evidence="4" key="1">
    <citation type="submission" date="2024-06" db="EMBL/GenBank/DDBJ databases">
        <title>Lacrimispora cavernae sp. nov., a novel anaerobe isolated from bat guano pile inside a cave.</title>
        <authorList>
            <person name="Miller S.L."/>
            <person name="Lu N."/>
            <person name="King J."/>
            <person name="Sankaranarayanan K."/>
            <person name="Lawson P.A."/>
        </authorList>
    </citation>
    <scope>NUCLEOTIDE SEQUENCE</scope>
    <source>
        <strain evidence="4">BS-2</strain>
    </source>
</reference>
<dbReference type="InterPro" id="IPR000415">
    <property type="entry name" value="Nitroreductase-like"/>
</dbReference>
<evidence type="ECO:0000313" key="4">
    <source>
        <dbReference type="EMBL" id="XBS54835.1"/>
    </source>
</evidence>